<feature type="domain" description="BPL/LPL catalytic" evidence="4">
    <location>
        <begin position="1"/>
        <end position="172"/>
    </location>
</feature>
<dbReference type="InterPro" id="IPR003142">
    <property type="entry name" value="BPL_C"/>
</dbReference>
<organism evidence="5 6">
    <name type="scientific">Thermococcus cleftensis (strain DSM 27260 / KACC 17922 / CL1)</name>
    <dbReference type="NCBI Taxonomy" id="163003"/>
    <lineage>
        <taxon>Archaea</taxon>
        <taxon>Methanobacteriati</taxon>
        <taxon>Methanobacteriota</taxon>
        <taxon>Thermococci</taxon>
        <taxon>Thermococcales</taxon>
        <taxon>Thermococcaceae</taxon>
        <taxon>Thermococcus</taxon>
    </lineage>
</organism>
<dbReference type="STRING" id="163003.CL1_1807"/>
<keyword evidence="1 5" id="KW-0436">Ligase</keyword>
<dbReference type="PROSITE" id="PS51733">
    <property type="entry name" value="BPL_LPL_CATALYTIC"/>
    <property type="match status" value="1"/>
</dbReference>
<evidence type="ECO:0000313" key="6">
    <source>
        <dbReference type="Proteomes" id="UP000006064"/>
    </source>
</evidence>
<dbReference type="Pfam" id="PF03099">
    <property type="entry name" value="BPL_LplA_LipB"/>
    <property type="match status" value="1"/>
</dbReference>
<evidence type="ECO:0000256" key="2">
    <source>
        <dbReference type="ARBA" id="ARBA00022741"/>
    </source>
</evidence>
<dbReference type="InterPro" id="IPR045864">
    <property type="entry name" value="aa-tRNA-synth_II/BPL/LPL"/>
</dbReference>
<dbReference type="KEGG" id="thm:CL1_1807"/>
<dbReference type="PANTHER" id="PTHR12835">
    <property type="entry name" value="BIOTIN PROTEIN LIGASE"/>
    <property type="match status" value="1"/>
</dbReference>
<dbReference type="AlphaFoldDB" id="I3ZWB9"/>
<dbReference type="Pfam" id="PF02237">
    <property type="entry name" value="BPL_C"/>
    <property type="match status" value="1"/>
</dbReference>
<dbReference type="Proteomes" id="UP000006064">
    <property type="component" value="Chromosome"/>
</dbReference>
<dbReference type="GO" id="GO:0005737">
    <property type="term" value="C:cytoplasm"/>
    <property type="evidence" value="ECO:0007669"/>
    <property type="project" value="TreeGrafter"/>
</dbReference>
<dbReference type="HOGENOM" id="CLU_051096_3_0_2"/>
<dbReference type="EMBL" id="CP003651">
    <property type="protein sequence ID" value="AFL96003.1"/>
    <property type="molecule type" value="Genomic_DNA"/>
</dbReference>
<dbReference type="CDD" id="cd16442">
    <property type="entry name" value="BPL"/>
    <property type="match status" value="1"/>
</dbReference>
<dbReference type="Gene3D" id="2.30.30.100">
    <property type="match status" value="1"/>
</dbReference>
<name>I3ZWB9_THECF</name>
<accession>I3ZWB9</accession>
<dbReference type="OrthoDB" id="46252at2157"/>
<dbReference type="NCBIfam" id="NF006206">
    <property type="entry name" value="PRK08330.1"/>
    <property type="match status" value="1"/>
</dbReference>
<dbReference type="InterPro" id="IPR004408">
    <property type="entry name" value="Biotin_CoA_COase_ligase"/>
</dbReference>
<dbReference type="SUPFAM" id="SSF50037">
    <property type="entry name" value="C-terminal domain of transcriptional repressors"/>
    <property type="match status" value="1"/>
</dbReference>
<dbReference type="GO" id="GO:0004077">
    <property type="term" value="F:biotin--[biotin carboxyl-carrier protein] ligase activity"/>
    <property type="evidence" value="ECO:0007669"/>
    <property type="project" value="InterPro"/>
</dbReference>
<protein>
    <submittedName>
        <fullName evidence="5">Biotin-protein ligase</fullName>
    </submittedName>
</protein>
<keyword evidence="2" id="KW-0547">Nucleotide-binding</keyword>
<dbReference type="InterPro" id="IPR004143">
    <property type="entry name" value="BPL_LPL_catalytic"/>
</dbReference>
<evidence type="ECO:0000256" key="1">
    <source>
        <dbReference type="ARBA" id="ARBA00022598"/>
    </source>
</evidence>
<gene>
    <name evidence="5" type="ORF">CL1_1807</name>
</gene>
<reference evidence="5 6" key="1">
    <citation type="journal article" date="2012" name="J. Bacteriol.">
        <title>Complete Genome Sequence of the Hyperthermophilic Archaeon Thermococcus sp. Strain CL1, Isolated from a Paralvinella sp. Polychaete Worm Collected from a Hydrothermal Vent.</title>
        <authorList>
            <person name="Jung J.H."/>
            <person name="Holden J.F."/>
            <person name="Seo D.H."/>
            <person name="Park K.H."/>
            <person name="Shin H."/>
            <person name="Ryu S."/>
            <person name="Lee J.H."/>
            <person name="Park C.S."/>
        </authorList>
    </citation>
    <scope>NUCLEOTIDE SEQUENCE [LARGE SCALE GENOMIC DNA]</scope>
    <source>
        <strain evidence="6">DSM 27260 / KACC 17922 / CL1</strain>
    </source>
</reference>
<evidence type="ECO:0000313" key="5">
    <source>
        <dbReference type="EMBL" id="AFL96003.1"/>
    </source>
</evidence>
<proteinExistence type="predicted"/>
<keyword evidence="6" id="KW-1185">Reference proteome</keyword>
<dbReference type="GeneID" id="13037115"/>
<dbReference type="InterPro" id="IPR008988">
    <property type="entry name" value="Transcriptional_repressor_C"/>
</dbReference>
<sequence length="237" mass="25834">MERIIGRKLIILDEAGSTNEYAKRIAQNVPEGTVVVAKRQTAGRGRKGRRWESPEGGLWLSVVLKPPRVDPRLVFVGALAVVDTLSNFGIHSGVKWPNDVWVSGRKIAGILAEGKAGEYAVLGIGLNVNNDVPEELGKMATSMREILGREVSLSEVFHTLVGNLDHWYGLFLNGRDGEIVSALKERSIILGKEVKIIDDETELVGRAVDIDVDGALVLETPGGRVRVLHGDVSLRFL</sequence>
<dbReference type="RefSeq" id="WP_014789634.1">
    <property type="nucleotide sequence ID" value="NC_018015.1"/>
</dbReference>
<dbReference type="Gene3D" id="3.30.930.10">
    <property type="entry name" value="Bira Bifunctional Protein, Domain 2"/>
    <property type="match status" value="1"/>
</dbReference>
<dbReference type="NCBIfam" id="TIGR00121">
    <property type="entry name" value="birA_ligase"/>
    <property type="match status" value="1"/>
</dbReference>
<evidence type="ECO:0000259" key="4">
    <source>
        <dbReference type="PROSITE" id="PS51733"/>
    </source>
</evidence>
<dbReference type="SUPFAM" id="SSF55681">
    <property type="entry name" value="Class II aaRS and biotin synthetases"/>
    <property type="match status" value="1"/>
</dbReference>
<keyword evidence="3" id="KW-0067">ATP-binding</keyword>
<evidence type="ECO:0000256" key="3">
    <source>
        <dbReference type="ARBA" id="ARBA00022840"/>
    </source>
</evidence>
<dbReference type="GO" id="GO:0005524">
    <property type="term" value="F:ATP binding"/>
    <property type="evidence" value="ECO:0007669"/>
    <property type="project" value="UniProtKB-KW"/>
</dbReference>
<dbReference type="PANTHER" id="PTHR12835:SF5">
    <property type="entry name" value="BIOTIN--PROTEIN LIGASE"/>
    <property type="match status" value="1"/>
</dbReference>